<evidence type="ECO:0000256" key="2">
    <source>
        <dbReference type="ARBA" id="ARBA00022737"/>
    </source>
</evidence>
<name>A0A6I9WHR5_9HYME</name>
<dbReference type="InterPro" id="IPR032675">
    <property type="entry name" value="LRR_dom_sf"/>
</dbReference>
<keyword evidence="3" id="KW-1185">Reference proteome</keyword>
<evidence type="ECO:0000313" key="4">
    <source>
        <dbReference type="RefSeq" id="XP_011631259.1"/>
    </source>
</evidence>
<dbReference type="InterPro" id="IPR003591">
    <property type="entry name" value="Leu-rich_rpt_typical-subtyp"/>
</dbReference>
<gene>
    <name evidence="4" type="primary">LOC105423272</name>
</gene>
<dbReference type="Gene3D" id="3.80.10.10">
    <property type="entry name" value="Ribonuclease Inhibitor"/>
    <property type="match status" value="1"/>
</dbReference>
<reference evidence="4" key="1">
    <citation type="submission" date="2025-08" db="UniProtKB">
        <authorList>
            <consortium name="RefSeq"/>
        </authorList>
    </citation>
    <scope>IDENTIFICATION</scope>
</reference>
<dbReference type="PANTHER" id="PTHR48051:SF54">
    <property type="entry name" value="LEUCINE-RICH REPEAT-CONTAINING PROTEIN"/>
    <property type="match status" value="1"/>
</dbReference>
<dbReference type="KEGG" id="pbar:105423272"/>
<dbReference type="AlphaFoldDB" id="A0A6I9WHR5"/>
<dbReference type="SUPFAM" id="SSF52075">
    <property type="entry name" value="Outer arm dynein light chain 1"/>
    <property type="match status" value="1"/>
</dbReference>
<proteinExistence type="predicted"/>
<organism evidence="3 4">
    <name type="scientific">Pogonomyrmex barbatus</name>
    <name type="common">red harvester ant</name>
    <dbReference type="NCBI Taxonomy" id="144034"/>
    <lineage>
        <taxon>Eukaryota</taxon>
        <taxon>Metazoa</taxon>
        <taxon>Ecdysozoa</taxon>
        <taxon>Arthropoda</taxon>
        <taxon>Hexapoda</taxon>
        <taxon>Insecta</taxon>
        <taxon>Pterygota</taxon>
        <taxon>Neoptera</taxon>
        <taxon>Endopterygota</taxon>
        <taxon>Hymenoptera</taxon>
        <taxon>Apocrita</taxon>
        <taxon>Aculeata</taxon>
        <taxon>Formicoidea</taxon>
        <taxon>Formicidae</taxon>
        <taxon>Myrmicinae</taxon>
        <taxon>Pogonomyrmex</taxon>
    </lineage>
</organism>
<keyword evidence="1" id="KW-0433">Leucine-rich repeat</keyword>
<sequence length="188" mass="22564">MMLRKLEKLYISYNRLTYLPQAIGFLRNLRNLNVSNNELVYLPVSIFKSNFYLNIEDNPLNYSPREIVIPLMPQNLFEFSARIVIKQWRQSDFAGELPISKKIIRHLFDMKYCAHCGNPCLNYSIKSFGLYSTFDRIFIFYGYMNNSIKRIPYYPNFLQDFILVLPWRLYLTIEFCFCSRYCLNLFNS</sequence>
<dbReference type="Pfam" id="PF00560">
    <property type="entry name" value="LRR_1"/>
    <property type="match status" value="2"/>
</dbReference>
<dbReference type="GeneID" id="105423272"/>
<dbReference type="PANTHER" id="PTHR48051">
    <property type="match status" value="1"/>
</dbReference>
<keyword evidence="2" id="KW-0677">Repeat</keyword>
<evidence type="ECO:0000256" key="1">
    <source>
        <dbReference type="ARBA" id="ARBA00022614"/>
    </source>
</evidence>
<dbReference type="GO" id="GO:0005737">
    <property type="term" value="C:cytoplasm"/>
    <property type="evidence" value="ECO:0007669"/>
    <property type="project" value="TreeGrafter"/>
</dbReference>
<protein>
    <submittedName>
        <fullName evidence="4">Uncharacterized protein LOC105423272</fullName>
    </submittedName>
</protein>
<dbReference type="InterPro" id="IPR050216">
    <property type="entry name" value="LRR_domain-containing"/>
</dbReference>
<accession>A0A6I9WHR5</accession>
<dbReference type="SMART" id="SM00364">
    <property type="entry name" value="LRR_BAC"/>
    <property type="match status" value="2"/>
</dbReference>
<dbReference type="SMART" id="SM00369">
    <property type="entry name" value="LRR_TYP"/>
    <property type="match status" value="2"/>
</dbReference>
<dbReference type="RefSeq" id="XP_011631259.1">
    <property type="nucleotide sequence ID" value="XM_011632957.1"/>
</dbReference>
<evidence type="ECO:0000313" key="3">
    <source>
        <dbReference type="Proteomes" id="UP000504615"/>
    </source>
</evidence>
<dbReference type="Proteomes" id="UP000504615">
    <property type="component" value="Unplaced"/>
</dbReference>
<dbReference type="InterPro" id="IPR001611">
    <property type="entry name" value="Leu-rich_rpt"/>
</dbReference>